<keyword evidence="1" id="KW-0472">Membrane</keyword>
<evidence type="ECO:0000256" key="1">
    <source>
        <dbReference type="SAM" id="Phobius"/>
    </source>
</evidence>
<reference evidence="2" key="1">
    <citation type="submission" date="2020-08" db="EMBL/GenBank/DDBJ databases">
        <title>Genome public.</title>
        <authorList>
            <person name="Liu C."/>
            <person name="Sun Q."/>
        </authorList>
    </citation>
    <scope>NUCLEOTIDE SEQUENCE</scope>
    <source>
        <strain evidence="2">NSJ-33</strain>
    </source>
</reference>
<comment type="caution">
    <text evidence="2">The sequence shown here is derived from an EMBL/GenBank/DDBJ whole genome shotgun (WGS) entry which is preliminary data.</text>
</comment>
<evidence type="ECO:0000313" key="2">
    <source>
        <dbReference type="EMBL" id="MBC8559813.1"/>
    </source>
</evidence>
<sequence length="65" mass="7446">MFKRRITRVLNASKSEADFRRRTAGEHLEKGDLSAMIIAALITFLPVLLLILGAFALIIWLFFLR</sequence>
<name>A0A926I2Q8_9FIRM</name>
<dbReference type="RefSeq" id="WP_249294795.1">
    <property type="nucleotide sequence ID" value="NZ_JACRSV010000002.1"/>
</dbReference>
<dbReference type="AlphaFoldDB" id="A0A926I2Q8"/>
<protein>
    <submittedName>
        <fullName evidence="2">Uncharacterized protein</fullName>
    </submittedName>
</protein>
<feature type="transmembrane region" description="Helical" evidence="1">
    <location>
        <begin position="37"/>
        <end position="63"/>
    </location>
</feature>
<dbReference type="EMBL" id="JACRSV010000002">
    <property type="protein sequence ID" value="MBC8559813.1"/>
    <property type="molecule type" value="Genomic_DNA"/>
</dbReference>
<evidence type="ECO:0000313" key="3">
    <source>
        <dbReference type="Proteomes" id="UP000610760"/>
    </source>
</evidence>
<proteinExistence type="predicted"/>
<organism evidence="2 3">
    <name type="scientific">Fumia xinanensis</name>
    <dbReference type="NCBI Taxonomy" id="2763659"/>
    <lineage>
        <taxon>Bacteria</taxon>
        <taxon>Bacillati</taxon>
        <taxon>Bacillota</taxon>
        <taxon>Clostridia</taxon>
        <taxon>Eubacteriales</taxon>
        <taxon>Oscillospiraceae</taxon>
        <taxon>Fumia</taxon>
    </lineage>
</organism>
<keyword evidence="1" id="KW-1133">Transmembrane helix</keyword>
<keyword evidence="3" id="KW-1185">Reference proteome</keyword>
<keyword evidence="1" id="KW-0812">Transmembrane</keyword>
<gene>
    <name evidence="2" type="ORF">H8710_06980</name>
</gene>
<dbReference type="Proteomes" id="UP000610760">
    <property type="component" value="Unassembled WGS sequence"/>
</dbReference>
<accession>A0A926I2Q8</accession>